<sequence length="130" mass="13737">MPFGPSLGETAFWPYSAPLASLANSQSHHPPGQYLISGPGGSFPLPGASGPSSLIQGLNVIFGPFRSPTAPTVCGPWDQLGPIWTNSNEAKRGKGGRPAAPNSRWVHLSLILAIIPKDSKWPKSPRTQDT</sequence>
<organism evidence="1 2">
    <name type="scientific">Austropuccinia psidii MF-1</name>
    <dbReference type="NCBI Taxonomy" id="1389203"/>
    <lineage>
        <taxon>Eukaryota</taxon>
        <taxon>Fungi</taxon>
        <taxon>Dikarya</taxon>
        <taxon>Basidiomycota</taxon>
        <taxon>Pucciniomycotina</taxon>
        <taxon>Pucciniomycetes</taxon>
        <taxon>Pucciniales</taxon>
        <taxon>Sphaerophragmiaceae</taxon>
        <taxon>Austropuccinia</taxon>
    </lineage>
</organism>
<evidence type="ECO:0000313" key="1">
    <source>
        <dbReference type="EMBL" id="MBW0552329.1"/>
    </source>
</evidence>
<gene>
    <name evidence="1" type="ORF">O181_092044</name>
</gene>
<evidence type="ECO:0000313" key="2">
    <source>
        <dbReference type="Proteomes" id="UP000765509"/>
    </source>
</evidence>
<reference evidence="1" key="1">
    <citation type="submission" date="2021-03" db="EMBL/GenBank/DDBJ databases">
        <title>Draft genome sequence of rust myrtle Austropuccinia psidii MF-1, a brazilian biotype.</title>
        <authorList>
            <person name="Quecine M.C."/>
            <person name="Pachon D.M.R."/>
            <person name="Bonatelli M.L."/>
            <person name="Correr F.H."/>
            <person name="Franceschini L.M."/>
            <person name="Leite T.F."/>
            <person name="Margarido G.R.A."/>
            <person name="Almeida C.A."/>
            <person name="Ferrarezi J.A."/>
            <person name="Labate C.A."/>
        </authorList>
    </citation>
    <scope>NUCLEOTIDE SEQUENCE</scope>
    <source>
        <strain evidence="1">MF-1</strain>
    </source>
</reference>
<accession>A0A9Q3IYI4</accession>
<name>A0A9Q3IYI4_9BASI</name>
<dbReference type="Proteomes" id="UP000765509">
    <property type="component" value="Unassembled WGS sequence"/>
</dbReference>
<proteinExistence type="predicted"/>
<dbReference type="AlphaFoldDB" id="A0A9Q3IYI4"/>
<comment type="caution">
    <text evidence="1">The sequence shown here is derived from an EMBL/GenBank/DDBJ whole genome shotgun (WGS) entry which is preliminary data.</text>
</comment>
<keyword evidence="2" id="KW-1185">Reference proteome</keyword>
<protein>
    <submittedName>
        <fullName evidence="1">Uncharacterized protein</fullName>
    </submittedName>
</protein>
<dbReference type="EMBL" id="AVOT02058438">
    <property type="protein sequence ID" value="MBW0552329.1"/>
    <property type="molecule type" value="Genomic_DNA"/>
</dbReference>